<comment type="caution">
    <text evidence="2">The sequence shown here is derived from an EMBL/GenBank/DDBJ whole genome shotgun (WGS) entry which is preliminary data.</text>
</comment>
<sequence length="198" mass="20170">MDPSAHDSTHDRVRVELARLGADAGSAPEVPEEVTERVGAALRAAGPAHSIARPRLQRGQKVGLAIGVGAVLAGAAVGIGATMRAGHEPAWPAGPTAKQITVARPTVPLADAEIIGLLSRTPDYGSLDDPQRRAACLDAVGHPATRVWGARPVEVDGTPGILLVLPGDSAGDVIALVVTPECKAAHTGLLAETTVTRP</sequence>
<name>A0ABT2MG78_9MYCO</name>
<evidence type="ECO:0000313" key="3">
    <source>
        <dbReference type="Proteomes" id="UP001206639"/>
    </source>
</evidence>
<evidence type="ECO:0008006" key="4">
    <source>
        <dbReference type="Google" id="ProtNLM"/>
    </source>
</evidence>
<proteinExistence type="predicted"/>
<evidence type="ECO:0000313" key="2">
    <source>
        <dbReference type="EMBL" id="MCT7661294.1"/>
    </source>
</evidence>
<dbReference type="EMBL" id="JAODWD010000006">
    <property type="protein sequence ID" value="MCT7661294.1"/>
    <property type="molecule type" value="Genomic_DNA"/>
</dbReference>
<evidence type="ECO:0000256" key="1">
    <source>
        <dbReference type="SAM" id="Phobius"/>
    </source>
</evidence>
<keyword evidence="1" id="KW-0472">Membrane</keyword>
<organism evidence="2 3">
    <name type="scientific">Mycobacterium deserti</name>
    <dbReference type="NCBI Taxonomy" id="2978347"/>
    <lineage>
        <taxon>Bacteria</taxon>
        <taxon>Bacillati</taxon>
        <taxon>Actinomycetota</taxon>
        <taxon>Actinomycetes</taxon>
        <taxon>Mycobacteriales</taxon>
        <taxon>Mycobacteriaceae</taxon>
        <taxon>Mycobacterium</taxon>
    </lineage>
</organism>
<keyword evidence="1" id="KW-1133">Transmembrane helix</keyword>
<protein>
    <recommendedName>
        <fullName evidence="4">Anti-sigma-M factor RsmA</fullName>
    </recommendedName>
</protein>
<gene>
    <name evidence="2" type="ORF">N4S67_23090</name>
</gene>
<reference evidence="3" key="1">
    <citation type="submission" date="2023-07" db="EMBL/GenBank/DDBJ databases">
        <authorList>
            <person name="Deng Y."/>
            <person name="Zhang Y.-Q."/>
        </authorList>
    </citation>
    <scope>NUCLEOTIDE SEQUENCE [LARGE SCALE GENOMIC DNA]</scope>
    <source>
        <strain evidence="3">CPCC 205710</strain>
    </source>
</reference>
<keyword evidence="1" id="KW-0812">Transmembrane</keyword>
<dbReference type="Proteomes" id="UP001206639">
    <property type="component" value="Unassembled WGS sequence"/>
</dbReference>
<accession>A0ABT2MG78</accession>
<keyword evidence="3" id="KW-1185">Reference proteome</keyword>
<dbReference type="RefSeq" id="WP_260995371.1">
    <property type="nucleotide sequence ID" value="NZ_JAODWD010000006.1"/>
</dbReference>
<feature type="transmembrane region" description="Helical" evidence="1">
    <location>
        <begin position="62"/>
        <end position="83"/>
    </location>
</feature>